<name>A0A8H6Z8M7_9AGAR</name>
<gene>
    <name evidence="1" type="ORF">MSAN_00758200</name>
</gene>
<proteinExistence type="predicted"/>
<reference evidence="1" key="1">
    <citation type="submission" date="2020-05" db="EMBL/GenBank/DDBJ databases">
        <title>Mycena genomes resolve the evolution of fungal bioluminescence.</title>
        <authorList>
            <person name="Tsai I.J."/>
        </authorList>
    </citation>
    <scope>NUCLEOTIDE SEQUENCE</scope>
    <source>
        <strain evidence="1">160909Yilan</strain>
    </source>
</reference>
<evidence type="ECO:0000313" key="2">
    <source>
        <dbReference type="Proteomes" id="UP000623467"/>
    </source>
</evidence>
<dbReference type="InterPro" id="IPR040521">
    <property type="entry name" value="KDZ"/>
</dbReference>
<dbReference type="PANTHER" id="PTHR33096:SF1">
    <property type="entry name" value="CXC1-LIKE CYSTEINE CLUSTER ASSOCIATED WITH KDZ TRANSPOSASES DOMAIN-CONTAINING PROTEIN"/>
    <property type="match status" value="1"/>
</dbReference>
<protein>
    <submittedName>
        <fullName evidence="1">Uncharacterized protein</fullName>
    </submittedName>
</protein>
<accession>A0A8H6Z8M7</accession>
<dbReference type="AlphaFoldDB" id="A0A8H6Z8M7"/>
<comment type="caution">
    <text evidence="1">The sequence shown here is derived from an EMBL/GenBank/DDBJ whole genome shotgun (WGS) entry which is preliminary data.</text>
</comment>
<evidence type="ECO:0000313" key="1">
    <source>
        <dbReference type="EMBL" id="KAF7371225.1"/>
    </source>
</evidence>
<dbReference type="Pfam" id="PF18758">
    <property type="entry name" value="KDZ"/>
    <property type="match status" value="1"/>
</dbReference>
<keyword evidence="2" id="KW-1185">Reference proteome</keyword>
<dbReference type="Proteomes" id="UP000623467">
    <property type="component" value="Unassembled WGS sequence"/>
</dbReference>
<dbReference type="EMBL" id="JACAZH010000004">
    <property type="protein sequence ID" value="KAF7371225.1"/>
    <property type="molecule type" value="Genomic_DNA"/>
</dbReference>
<organism evidence="1 2">
    <name type="scientific">Mycena sanguinolenta</name>
    <dbReference type="NCBI Taxonomy" id="230812"/>
    <lineage>
        <taxon>Eukaryota</taxon>
        <taxon>Fungi</taxon>
        <taxon>Dikarya</taxon>
        <taxon>Basidiomycota</taxon>
        <taxon>Agaricomycotina</taxon>
        <taxon>Agaricomycetes</taxon>
        <taxon>Agaricomycetidae</taxon>
        <taxon>Agaricales</taxon>
        <taxon>Marasmiineae</taxon>
        <taxon>Mycenaceae</taxon>
        <taxon>Mycena</taxon>
    </lineage>
</organism>
<dbReference type="OrthoDB" id="3364670at2759"/>
<dbReference type="PANTHER" id="PTHR33096">
    <property type="entry name" value="CXC2 DOMAIN-CONTAINING PROTEIN"/>
    <property type="match status" value="1"/>
</dbReference>
<sequence>MRSTGEKQYYMLALIEMLFQHLPANIWVGILYDIACLLHASCLKYDFLWRYLDRILFRVSVFHAFGHRWPYSDLQMGRDASDSGIQSATSLRICTSVAYVADYHRCLFTINLQIEHAGHASLGRLAGWLVQCNIHCEERRREALADLKASRHSEAVLSEHWKNQVEVQTCPLKRHAKKHGAAAVDQVLADEPGTEPP</sequence>